<dbReference type="InterPro" id="IPR050432">
    <property type="entry name" value="FAD-linked_Oxidoreductases_BP"/>
</dbReference>
<comment type="similarity">
    <text evidence="1">Belongs to the oxygen-dependent FAD-linked oxidoreductase family.</text>
</comment>
<comment type="caution">
    <text evidence="5">The sequence shown here is derived from an EMBL/GenBank/DDBJ whole genome shotgun (WGS) entry which is preliminary data.</text>
</comment>
<evidence type="ECO:0000256" key="3">
    <source>
        <dbReference type="SAM" id="SignalP"/>
    </source>
</evidence>
<reference evidence="6" key="1">
    <citation type="journal article" date="2020" name="Stud. Mycol.">
        <title>101 Dothideomycetes genomes: A test case for predicting lifestyles and emergence of pathogens.</title>
        <authorList>
            <person name="Haridas S."/>
            <person name="Albert R."/>
            <person name="Binder M."/>
            <person name="Bloem J."/>
            <person name="LaButti K."/>
            <person name="Salamov A."/>
            <person name="Andreopoulos B."/>
            <person name="Baker S."/>
            <person name="Barry K."/>
            <person name="Bills G."/>
            <person name="Bluhm B."/>
            <person name="Cannon C."/>
            <person name="Castanera R."/>
            <person name="Culley D."/>
            <person name="Daum C."/>
            <person name="Ezra D."/>
            <person name="Gonzalez J."/>
            <person name="Henrissat B."/>
            <person name="Kuo A."/>
            <person name="Liang C."/>
            <person name="Lipzen A."/>
            <person name="Lutzoni F."/>
            <person name="Magnuson J."/>
            <person name="Mondo S."/>
            <person name="Nolan M."/>
            <person name="Ohm R."/>
            <person name="Pangilinan J."/>
            <person name="Park H.-J."/>
            <person name="Ramirez L."/>
            <person name="Alfaro M."/>
            <person name="Sun H."/>
            <person name="Tritt A."/>
            <person name="Yoshinaga Y."/>
            <person name="Zwiers L.-H."/>
            <person name="Turgeon B."/>
            <person name="Goodwin S."/>
            <person name="Spatafora J."/>
            <person name="Crous P."/>
            <person name="Grigoriev I."/>
        </authorList>
    </citation>
    <scope>NUCLEOTIDE SEQUENCE [LARGE SCALE GENOMIC DNA]</scope>
    <source>
        <strain evidence="6">CBS 304.66</strain>
    </source>
</reference>
<organism evidence="5 6">
    <name type="scientific">Lojkania enalia</name>
    <dbReference type="NCBI Taxonomy" id="147567"/>
    <lineage>
        <taxon>Eukaryota</taxon>
        <taxon>Fungi</taxon>
        <taxon>Dikarya</taxon>
        <taxon>Ascomycota</taxon>
        <taxon>Pezizomycotina</taxon>
        <taxon>Dothideomycetes</taxon>
        <taxon>Pleosporomycetidae</taxon>
        <taxon>Pleosporales</taxon>
        <taxon>Pleosporales incertae sedis</taxon>
        <taxon>Lojkania</taxon>
    </lineage>
</organism>
<dbReference type="PROSITE" id="PS51387">
    <property type="entry name" value="FAD_PCMH"/>
    <property type="match status" value="1"/>
</dbReference>
<sequence>MLFPIVLIFSLLPSSLAVNFDYESIQLTEDEAAGWPDVRFAGQGPSPPEQECKYTPEDETWPTSEEWAKFNETLGGVLLKPLPLATPCYAGPNYDEARCRALRTQWASNTSLHANDPTSITSQWSSGYSCVPTSDPNSTCTQGGWPVYVVKASNVRHVQLGVNFARNRNIRVVIKNGGHDFNGKSIGGNSLGIWVSGLKATTYHPNYISPKYRGKAVAYGGGTQAQDLSLLSARNNFTMHIAGGPTVGMAGGYLQGGGHSRNSAQHGLAADNTLLIYAVTADGRFVTASPKENQDLFWAFRGGGGGNYGIITSVIVKAWSTPRSATGTITFSTLPDPGSNTSISTDTFWAGIREYFAFLVPITDAGGLGYDFIRHTPTSSSPDLTFSTSIWLPEKTTSEYQAFVRPLLDRLNALAIPIPAPTTKRSPSHLTPRVLGENIPSALIASRLFQRPNLDNPISISETVSAVRTFVEDGGYTYHGIATSPTLEAGGHPDNAVLPAWRTAVLHAQGYDGNRHWNGASPQLSMADEKRSHDRLMRYMQAWRDITPGSGSYTNEGDAQEPDWKDSFYGPNYGRLEKIKKRWDPWGVFWVISGVGSDGWEVRGSSGGGREGFFTQDGALCRVGWRGK</sequence>
<dbReference type="PANTHER" id="PTHR13878:SF91">
    <property type="entry name" value="FAD BINDING DOMAIN PROTEIN (AFU_ORTHOLOGUE AFUA_6G12070)-RELATED"/>
    <property type="match status" value="1"/>
</dbReference>
<keyword evidence="6" id="KW-1185">Reference proteome</keyword>
<dbReference type="GO" id="GO:0071949">
    <property type="term" value="F:FAD binding"/>
    <property type="evidence" value="ECO:0007669"/>
    <property type="project" value="InterPro"/>
</dbReference>
<feature type="chain" id="PRO_5040403852" evidence="3">
    <location>
        <begin position="18"/>
        <end position="628"/>
    </location>
</feature>
<keyword evidence="3" id="KW-0732">Signal</keyword>
<dbReference type="InterPro" id="IPR012951">
    <property type="entry name" value="BBE"/>
</dbReference>
<name>A0A9P4N1E7_9PLEO</name>
<evidence type="ECO:0000256" key="2">
    <source>
        <dbReference type="ARBA" id="ARBA00023002"/>
    </source>
</evidence>
<keyword evidence="2" id="KW-0560">Oxidoreductase</keyword>
<feature type="signal peptide" evidence="3">
    <location>
        <begin position="1"/>
        <end position="17"/>
    </location>
</feature>
<evidence type="ECO:0000313" key="6">
    <source>
        <dbReference type="Proteomes" id="UP000800093"/>
    </source>
</evidence>
<dbReference type="SUPFAM" id="SSF56176">
    <property type="entry name" value="FAD-binding/transporter-associated domain-like"/>
    <property type="match status" value="1"/>
</dbReference>
<accession>A0A9P4N1E7</accession>
<dbReference type="InterPro" id="IPR016166">
    <property type="entry name" value="FAD-bd_PCMH"/>
</dbReference>
<proteinExistence type="inferred from homology"/>
<dbReference type="InterPro" id="IPR036318">
    <property type="entry name" value="FAD-bd_PCMH-like_sf"/>
</dbReference>
<dbReference type="Pfam" id="PF08031">
    <property type="entry name" value="BBE"/>
    <property type="match status" value="1"/>
</dbReference>
<dbReference type="Gene3D" id="3.30.465.10">
    <property type="match status" value="2"/>
</dbReference>
<dbReference type="PANTHER" id="PTHR13878">
    <property type="entry name" value="GULONOLACTONE OXIDASE"/>
    <property type="match status" value="1"/>
</dbReference>
<dbReference type="InterPro" id="IPR006094">
    <property type="entry name" value="Oxid_FAD_bind_N"/>
</dbReference>
<dbReference type="OrthoDB" id="415825at2759"/>
<evidence type="ECO:0000256" key="1">
    <source>
        <dbReference type="ARBA" id="ARBA00005466"/>
    </source>
</evidence>
<dbReference type="Proteomes" id="UP000800093">
    <property type="component" value="Unassembled WGS sequence"/>
</dbReference>
<dbReference type="Pfam" id="PF01565">
    <property type="entry name" value="FAD_binding_4"/>
    <property type="match status" value="1"/>
</dbReference>
<feature type="domain" description="FAD-binding PCMH-type" evidence="4">
    <location>
        <begin position="142"/>
        <end position="321"/>
    </location>
</feature>
<dbReference type="AlphaFoldDB" id="A0A9P4N1E7"/>
<evidence type="ECO:0000259" key="4">
    <source>
        <dbReference type="PROSITE" id="PS51387"/>
    </source>
</evidence>
<gene>
    <name evidence="5" type="ORF">CC78DRAFT_460246</name>
</gene>
<dbReference type="GO" id="GO:0016491">
    <property type="term" value="F:oxidoreductase activity"/>
    <property type="evidence" value="ECO:0007669"/>
    <property type="project" value="UniProtKB-KW"/>
</dbReference>
<evidence type="ECO:0000313" key="5">
    <source>
        <dbReference type="EMBL" id="KAF2265995.1"/>
    </source>
</evidence>
<dbReference type="InterPro" id="IPR016169">
    <property type="entry name" value="FAD-bd_PCMH_sub2"/>
</dbReference>
<dbReference type="EMBL" id="ML986602">
    <property type="protein sequence ID" value="KAF2265995.1"/>
    <property type="molecule type" value="Genomic_DNA"/>
</dbReference>
<protein>
    <submittedName>
        <fullName evidence="5">FAD binding domain-containing protein</fullName>
    </submittedName>
</protein>